<gene>
    <name evidence="2" type="ORF">B296_00011540</name>
</gene>
<comment type="caution">
    <text evidence="2">The sequence shown here is derived from an EMBL/GenBank/DDBJ whole genome shotgun (WGS) entry which is preliminary data.</text>
</comment>
<accession>A0A427AQW7</accession>
<feature type="region of interest" description="Disordered" evidence="1">
    <location>
        <begin position="1"/>
        <end position="51"/>
    </location>
</feature>
<organism evidence="2 3">
    <name type="scientific">Ensete ventricosum</name>
    <name type="common">Abyssinian banana</name>
    <name type="synonym">Musa ensete</name>
    <dbReference type="NCBI Taxonomy" id="4639"/>
    <lineage>
        <taxon>Eukaryota</taxon>
        <taxon>Viridiplantae</taxon>
        <taxon>Streptophyta</taxon>
        <taxon>Embryophyta</taxon>
        <taxon>Tracheophyta</taxon>
        <taxon>Spermatophyta</taxon>
        <taxon>Magnoliopsida</taxon>
        <taxon>Liliopsida</taxon>
        <taxon>Zingiberales</taxon>
        <taxon>Musaceae</taxon>
        <taxon>Ensete</taxon>
    </lineage>
</organism>
<feature type="compositionally biased region" description="Polar residues" evidence="1">
    <location>
        <begin position="37"/>
        <end position="51"/>
    </location>
</feature>
<reference evidence="2 3" key="1">
    <citation type="journal article" date="2014" name="Agronomy (Basel)">
        <title>A Draft Genome Sequence for Ensete ventricosum, the Drought-Tolerant Tree Against Hunger.</title>
        <authorList>
            <person name="Harrison J."/>
            <person name="Moore K.A."/>
            <person name="Paszkiewicz K."/>
            <person name="Jones T."/>
            <person name="Grant M."/>
            <person name="Ambacheew D."/>
            <person name="Muzemil S."/>
            <person name="Studholme D.J."/>
        </authorList>
    </citation>
    <scope>NUCLEOTIDE SEQUENCE [LARGE SCALE GENOMIC DNA]</scope>
</reference>
<feature type="compositionally biased region" description="Basic and acidic residues" evidence="1">
    <location>
        <begin position="1"/>
        <end position="13"/>
    </location>
</feature>
<sequence length="75" mass="8605">MGIRDPKLCERWRKTNPIGNPDRPSPTLNKRSKTLWRGSQRQRSSCCTSLNASMRWTNTRDAVPTSHRVNGEATH</sequence>
<proteinExistence type="predicted"/>
<dbReference type="AlphaFoldDB" id="A0A427AQW7"/>
<dbReference type="EMBL" id="AMZH03001630">
    <property type="protein sequence ID" value="RRT78610.1"/>
    <property type="molecule type" value="Genomic_DNA"/>
</dbReference>
<evidence type="ECO:0000313" key="2">
    <source>
        <dbReference type="EMBL" id="RRT78610.1"/>
    </source>
</evidence>
<name>A0A427AQW7_ENSVE</name>
<evidence type="ECO:0000256" key="1">
    <source>
        <dbReference type="SAM" id="MobiDB-lite"/>
    </source>
</evidence>
<evidence type="ECO:0000313" key="3">
    <source>
        <dbReference type="Proteomes" id="UP000287651"/>
    </source>
</evidence>
<dbReference type="Proteomes" id="UP000287651">
    <property type="component" value="Unassembled WGS sequence"/>
</dbReference>
<protein>
    <submittedName>
        <fullName evidence="2">Uncharacterized protein</fullName>
    </submittedName>
</protein>